<evidence type="ECO:0000313" key="4">
    <source>
        <dbReference type="EnsemblPlants" id="OPUNC09G06570.1"/>
    </source>
</evidence>
<reference evidence="4" key="1">
    <citation type="submission" date="2015-04" db="UniProtKB">
        <authorList>
            <consortium name="EnsemblPlants"/>
        </authorList>
    </citation>
    <scope>IDENTIFICATION</scope>
</reference>
<reference evidence="4" key="2">
    <citation type="submission" date="2018-05" db="EMBL/GenBank/DDBJ databases">
        <title>OpunRS2 (Oryza punctata Reference Sequence Version 2).</title>
        <authorList>
            <person name="Zhang J."/>
            <person name="Kudrna D."/>
            <person name="Lee S."/>
            <person name="Talag J."/>
            <person name="Welchert J."/>
            <person name="Wing R.A."/>
        </authorList>
    </citation>
    <scope>NUCLEOTIDE SEQUENCE [LARGE SCALE GENOMIC DNA]</scope>
</reference>
<dbReference type="Proteomes" id="UP000026962">
    <property type="component" value="Chromosome 9"/>
</dbReference>
<feature type="chain" id="PRO_5002367222" evidence="3">
    <location>
        <begin position="25"/>
        <end position="215"/>
    </location>
</feature>
<keyword evidence="2" id="KW-1133">Transmembrane helix</keyword>
<feature type="transmembrane region" description="Helical" evidence="2">
    <location>
        <begin position="167"/>
        <end position="191"/>
    </location>
</feature>
<proteinExistence type="predicted"/>
<evidence type="ECO:0000256" key="3">
    <source>
        <dbReference type="SAM" id="SignalP"/>
    </source>
</evidence>
<dbReference type="OMA" id="GLAEYCW"/>
<organism evidence="4">
    <name type="scientific">Oryza punctata</name>
    <name type="common">Red rice</name>
    <dbReference type="NCBI Taxonomy" id="4537"/>
    <lineage>
        <taxon>Eukaryota</taxon>
        <taxon>Viridiplantae</taxon>
        <taxon>Streptophyta</taxon>
        <taxon>Embryophyta</taxon>
        <taxon>Tracheophyta</taxon>
        <taxon>Spermatophyta</taxon>
        <taxon>Magnoliopsida</taxon>
        <taxon>Liliopsida</taxon>
        <taxon>Poales</taxon>
        <taxon>Poaceae</taxon>
        <taxon>BOP clade</taxon>
        <taxon>Oryzoideae</taxon>
        <taxon>Oryzeae</taxon>
        <taxon>Oryzinae</taxon>
        <taxon>Oryza</taxon>
    </lineage>
</organism>
<feature type="compositionally biased region" description="Basic residues" evidence="1">
    <location>
        <begin position="206"/>
        <end position="215"/>
    </location>
</feature>
<protein>
    <submittedName>
        <fullName evidence="4">Uncharacterized protein</fullName>
    </submittedName>
</protein>
<dbReference type="AlphaFoldDB" id="A0A0E0M0G7"/>
<keyword evidence="2" id="KW-0812">Transmembrane</keyword>
<name>A0A0E0M0G7_ORYPU</name>
<feature type="region of interest" description="Disordered" evidence="1">
    <location>
        <begin position="193"/>
        <end position="215"/>
    </location>
</feature>
<dbReference type="PROSITE" id="PS51257">
    <property type="entry name" value="PROKAR_LIPOPROTEIN"/>
    <property type="match status" value="1"/>
</dbReference>
<keyword evidence="3" id="KW-0732">Signal</keyword>
<dbReference type="EnsemblPlants" id="OPUNC09G06570.1">
    <property type="protein sequence ID" value="OPUNC09G06570.1"/>
    <property type="gene ID" value="OPUNC09G06570"/>
</dbReference>
<accession>A0A0E0M0G7</accession>
<feature type="signal peptide" evidence="3">
    <location>
        <begin position="1"/>
        <end position="24"/>
    </location>
</feature>
<evidence type="ECO:0000313" key="5">
    <source>
        <dbReference type="Proteomes" id="UP000026962"/>
    </source>
</evidence>
<evidence type="ECO:0000256" key="2">
    <source>
        <dbReference type="SAM" id="Phobius"/>
    </source>
</evidence>
<dbReference type="HOGENOM" id="CLU_086817_0_0_1"/>
<keyword evidence="2" id="KW-0472">Membrane</keyword>
<sequence>MASRSFHQLVILLCFLTFSSVASACSPHHDGDGATAWVEQSVLVALNADTLLRGCGGGSLADCWVARPPTGVASIATFVSSTAAEASPHQSSLHPGDFNCSVLSGFVTRPGRCSPLPALAAVTAKSHCTVTGGLPELDSELALLAMIIVLADHAADRRKKKSGRGRYSVAAIALLIMLLLAAGSVSAAPVADATRSNCTNDPNMPKHFRCNPHRN</sequence>
<dbReference type="Gramene" id="OPUNC09G06570.1">
    <property type="protein sequence ID" value="OPUNC09G06570.1"/>
    <property type="gene ID" value="OPUNC09G06570"/>
</dbReference>
<evidence type="ECO:0000256" key="1">
    <source>
        <dbReference type="SAM" id="MobiDB-lite"/>
    </source>
</evidence>
<keyword evidence="5" id="KW-1185">Reference proteome</keyword>